<dbReference type="Proteomes" id="UP000664698">
    <property type="component" value="Unassembled WGS sequence"/>
</dbReference>
<reference evidence="8 9" key="1">
    <citation type="submission" date="2021-03" db="EMBL/GenBank/DDBJ databases">
        <title>novel species isolated from a fishpond in China.</title>
        <authorList>
            <person name="Lu H."/>
            <person name="Cai Z."/>
        </authorList>
    </citation>
    <scope>NUCLEOTIDE SEQUENCE [LARGE SCALE GENOMIC DNA]</scope>
    <source>
        <strain evidence="8 9">JCM 31546</strain>
    </source>
</reference>
<accession>A0ABS3BWB6</accession>
<proteinExistence type="inferred from homology"/>
<name>A0ABS3BWB6_9BACT</name>
<feature type="domain" description="RagB/SusD" evidence="6">
    <location>
        <begin position="368"/>
        <end position="526"/>
    </location>
</feature>
<dbReference type="EMBL" id="JAFKCW010000005">
    <property type="protein sequence ID" value="MBN7803176.1"/>
    <property type="molecule type" value="Genomic_DNA"/>
</dbReference>
<keyword evidence="4" id="KW-0472">Membrane</keyword>
<evidence type="ECO:0000313" key="8">
    <source>
        <dbReference type="EMBL" id="MBN7803176.1"/>
    </source>
</evidence>
<evidence type="ECO:0000256" key="5">
    <source>
        <dbReference type="ARBA" id="ARBA00023237"/>
    </source>
</evidence>
<evidence type="ECO:0000259" key="7">
    <source>
        <dbReference type="Pfam" id="PF14322"/>
    </source>
</evidence>
<comment type="similarity">
    <text evidence="2">Belongs to the SusD family.</text>
</comment>
<dbReference type="InterPro" id="IPR033985">
    <property type="entry name" value="SusD-like_N"/>
</dbReference>
<dbReference type="Pfam" id="PF14322">
    <property type="entry name" value="SusD-like_3"/>
    <property type="match status" value="1"/>
</dbReference>
<protein>
    <submittedName>
        <fullName evidence="8">RagB/SusD family nutrient uptake outer membrane protein</fullName>
    </submittedName>
</protein>
<evidence type="ECO:0000259" key="6">
    <source>
        <dbReference type="Pfam" id="PF07980"/>
    </source>
</evidence>
<dbReference type="RefSeq" id="WP_206571172.1">
    <property type="nucleotide sequence ID" value="NZ_JAFKCW010000005.1"/>
</dbReference>
<keyword evidence="3" id="KW-0732">Signal</keyword>
<feature type="domain" description="SusD-like N-terminal" evidence="7">
    <location>
        <begin position="21"/>
        <end position="199"/>
    </location>
</feature>
<keyword evidence="9" id="KW-1185">Reference proteome</keyword>
<dbReference type="InterPro" id="IPR012944">
    <property type="entry name" value="SusD_RagB_dom"/>
</dbReference>
<dbReference type="PROSITE" id="PS51257">
    <property type="entry name" value="PROKAR_LIPOPROTEIN"/>
    <property type="match status" value="1"/>
</dbReference>
<evidence type="ECO:0000313" key="9">
    <source>
        <dbReference type="Proteomes" id="UP000664698"/>
    </source>
</evidence>
<evidence type="ECO:0000256" key="4">
    <source>
        <dbReference type="ARBA" id="ARBA00023136"/>
    </source>
</evidence>
<evidence type="ECO:0000256" key="3">
    <source>
        <dbReference type="ARBA" id="ARBA00022729"/>
    </source>
</evidence>
<dbReference type="Pfam" id="PF07980">
    <property type="entry name" value="SusD_RagB"/>
    <property type="match status" value="1"/>
</dbReference>
<sequence>MKKINFLFLGLSLLTASCEGFLEEKPVDEVASNQYFQRPEHARDAVNALYRRGAMQMYETGVYSGSRIMFGAYVSGFVDNDYKGQEFHVQRGQNIVFDGLNLSDYFNSMWSDIYVGISRANNAIKYIPTTPGLSEADANRYLAEARYFRAYNYYFLARMFGDVPLVTEPYESLENLFLERTPVAQVYDLILEDLDFAISSGGLPQATMVGNAGRITRGVAQTLLAEVNLTMSGAAVNANRYAEAAQAAREVINSGIYSLVQHTRTGGGELAANGSAYNKIKDSEQIPSEYIYYYEFDAAIANNGYPALSFPVSMAPLVSYAITNNAYGPTADLLNSYDAENDLRVQEKQYFHSSIVIDGENIEFNTSPYMWMDESAIFGSAQSSRDIPVSTYADVLLIAAEAIAKSEGVTQEAVDYLAQIRGRAYWKQDPQAIRNQLSSLSVDQFVEEVWKERVRELVFEFPIWFDVMRTRKFPQPAEDGSGDIEFVDAVGAVNFFGATVKESTMLFPLPEQELQRNPSLTQNPGYAN</sequence>
<comment type="caution">
    <text evidence="8">The sequence shown here is derived from an EMBL/GenBank/DDBJ whole genome shotgun (WGS) entry which is preliminary data.</text>
</comment>
<gene>
    <name evidence="8" type="ORF">J0A67_20040</name>
</gene>
<dbReference type="Gene3D" id="1.25.40.390">
    <property type="match status" value="1"/>
</dbReference>
<keyword evidence="5" id="KW-0998">Cell outer membrane</keyword>
<dbReference type="CDD" id="cd08977">
    <property type="entry name" value="SusD"/>
    <property type="match status" value="1"/>
</dbReference>
<evidence type="ECO:0000256" key="1">
    <source>
        <dbReference type="ARBA" id="ARBA00004442"/>
    </source>
</evidence>
<dbReference type="InterPro" id="IPR011990">
    <property type="entry name" value="TPR-like_helical_dom_sf"/>
</dbReference>
<comment type="subcellular location">
    <subcellularLocation>
        <location evidence="1">Cell outer membrane</location>
    </subcellularLocation>
</comment>
<evidence type="ECO:0000256" key="2">
    <source>
        <dbReference type="ARBA" id="ARBA00006275"/>
    </source>
</evidence>
<organism evidence="8 9">
    <name type="scientific">Algoriphagus aestuariicola</name>
    <dbReference type="NCBI Taxonomy" id="1852016"/>
    <lineage>
        <taxon>Bacteria</taxon>
        <taxon>Pseudomonadati</taxon>
        <taxon>Bacteroidota</taxon>
        <taxon>Cytophagia</taxon>
        <taxon>Cytophagales</taxon>
        <taxon>Cyclobacteriaceae</taxon>
        <taxon>Algoriphagus</taxon>
    </lineage>
</organism>
<dbReference type="SUPFAM" id="SSF48452">
    <property type="entry name" value="TPR-like"/>
    <property type="match status" value="1"/>
</dbReference>